<dbReference type="AlphaFoldDB" id="A0A6D2KZ82"/>
<dbReference type="SUPFAM" id="SSF50249">
    <property type="entry name" value="Nucleic acid-binding proteins"/>
    <property type="match status" value="1"/>
</dbReference>
<gene>
    <name evidence="2" type="ORF">MERR_LOCUS38937</name>
    <name evidence="3" type="ORF">MERR_LOCUS39810</name>
</gene>
<sequence>MVKIVDINREMTNYKIKVQVMKKSNLQSGKKISGIEIVLVDEDGTRIHASIDEAYVKKFEGKIVENSSYVINNFNFYDYNTLYRTNPLDFKITFYTTTNIVSCEGFSVNLTNNYKYTCRTL</sequence>
<dbReference type="InterPro" id="IPR003871">
    <property type="entry name" value="RFA1B/D_OB_1st"/>
</dbReference>
<evidence type="ECO:0000313" key="3">
    <source>
        <dbReference type="EMBL" id="CAA7052575.1"/>
    </source>
</evidence>
<dbReference type="OrthoDB" id="1750684at2759"/>
<dbReference type="PANTHER" id="PTHR47165:SF4">
    <property type="entry name" value="OS03G0429900 PROTEIN"/>
    <property type="match status" value="1"/>
</dbReference>
<dbReference type="CDD" id="cd04480">
    <property type="entry name" value="RPA1_DBD_A_like"/>
    <property type="match status" value="1"/>
</dbReference>
<protein>
    <recommendedName>
        <fullName evidence="1">Replication protein A 70 kDa DNA-binding subunit B/D first OB fold domain-containing protein</fullName>
    </recommendedName>
</protein>
<feature type="domain" description="Replication protein A 70 kDa DNA-binding subunit B/D first OB fold" evidence="1">
    <location>
        <begin position="4"/>
        <end position="103"/>
    </location>
</feature>
<dbReference type="Pfam" id="PF02721">
    <property type="entry name" value="DUF223"/>
    <property type="match status" value="1"/>
</dbReference>
<evidence type="ECO:0000259" key="1">
    <source>
        <dbReference type="Pfam" id="PF02721"/>
    </source>
</evidence>
<reference evidence="3 4" key="1">
    <citation type="submission" date="2020-01" db="EMBL/GenBank/DDBJ databases">
        <authorList>
            <person name="Mishra B."/>
        </authorList>
    </citation>
    <scope>NUCLEOTIDE SEQUENCE [LARGE SCALE GENOMIC DNA]</scope>
</reference>
<keyword evidence="4" id="KW-1185">Reference proteome</keyword>
<dbReference type="Gene3D" id="2.40.50.140">
    <property type="entry name" value="Nucleic acid-binding proteins"/>
    <property type="match status" value="1"/>
</dbReference>
<dbReference type="EMBL" id="CACVBM020001487">
    <property type="protein sequence ID" value="CAA7051702.1"/>
    <property type="molecule type" value="Genomic_DNA"/>
</dbReference>
<proteinExistence type="predicted"/>
<dbReference type="Proteomes" id="UP000467841">
    <property type="component" value="Unassembled WGS sequence"/>
</dbReference>
<dbReference type="PANTHER" id="PTHR47165">
    <property type="entry name" value="OS03G0429900 PROTEIN"/>
    <property type="match status" value="1"/>
</dbReference>
<accession>A0A6D2KZ82</accession>
<organism evidence="3 4">
    <name type="scientific">Microthlaspi erraticum</name>
    <dbReference type="NCBI Taxonomy" id="1685480"/>
    <lineage>
        <taxon>Eukaryota</taxon>
        <taxon>Viridiplantae</taxon>
        <taxon>Streptophyta</taxon>
        <taxon>Embryophyta</taxon>
        <taxon>Tracheophyta</taxon>
        <taxon>Spermatophyta</taxon>
        <taxon>Magnoliopsida</taxon>
        <taxon>eudicotyledons</taxon>
        <taxon>Gunneridae</taxon>
        <taxon>Pentapetalae</taxon>
        <taxon>rosids</taxon>
        <taxon>malvids</taxon>
        <taxon>Brassicales</taxon>
        <taxon>Brassicaceae</taxon>
        <taxon>Coluteocarpeae</taxon>
        <taxon>Microthlaspi</taxon>
    </lineage>
</organism>
<dbReference type="EMBL" id="CACVBM020001501">
    <property type="protein sequence ID" value="CAA7052575.1"/>
    <property type="molecule type" value="Genomic_DNA"/>
</dbReference>
<dbReference type="InterPro" id="IPR012340">
    <property type="entry name" value="NA-bd_OB-fold"/>
</dbReference>
<evidence type="ECO:0000313" key="4">
    <source>
        <dbReference type="Proteomes" id="UP000467841"/>
    </source>
</evidence>
<name>A0A6D2KZ82_9BRAS</name>
<evidence type="ECO:0000313" key="2">
    <source>
        <dbReference type="EMBL" id="CAA7051702.1"/>
    </source>
</evidence>